<sequence>MVTLNAARSGGRSLRDSPGWALLAAAALGTGSEGPVDADHHGVVSLIGLQGQLLLGLQILLLQLPHLRSEHRLGRRGGVDAVGLDGDEEVAPVAQEGVGIQSQDAGLVGLSHIREDHIHHPHEHAVLERVPRVFQDRDDVGAALGDVDQVAAGAVGELDRVDQAVGADDVGDVGDRGARGGAQVQHLALGLDVDLVDAAQDGRGQLGAEGVPGAVLHLRAALVHRDPPLAVHRLAGHHIQRDQRILHAAVDEDALVPVRLHRHDPHPLLAAVLVLATAPPATVAAAAAAAVAAAAAATVAAAAATVAATAAATATATAVPAAAAIPAAAAAAATADAAAAAAAATVPAAAAVPAAPVAASTAAAATAAAPAAPAEGTAPRAVAALAALATSITAVASPASSSAPAATPAAAGAAPAPRGLHGAPRAPVVSCGRWLRAAVLAQEQRLAAAVGAPLAELPPHRRRARQWSGPAVPQCRSAAPPAPLTQALASSHQPLGRCWSPRKPPWLQTWPAACSRSPPPPTCFLRDPSHLSWAAGSGSGISGNVPWFTVWPLLGTSKLNTSSSHLQIALEFMLDLGGAKKRRKSYTTLKKSKRKRKKVRLAVLKYYKVDENGKISDPLGSAFQMNVVLEFLWPATLTDIIVANVVRPIASTTRRQATFFGHPESGFIRHQLPPTWAEVQPQQNQSRTPEVHRWGSGCHVCPGPQDRPLGLSPKKVGDDIAKATSDWKGLRITVKLTIQNRQAQIEVVPSASALIIKALKEPPRIERSKRTLSTVEISLLMRFLALPDRCGTHLQLENSLEPLKRSWGLPSLGISQASRSYPI</sequence>
<dbReference type="SMART" id="SM00649">
    <property type="entry name" value="RL11"/>
    <property type="match status" value="1"/>
</dbReference>
<dbReference type="GO" id="GO:0003735">
    <property type="term" value="F:structural constituent of ribosome"/>
    <property type="evidence" value="ECO:0007669"/>
    <property type="project" value="InterPro"/>
</dbReference>
<dbReference type="SUPFAM" id="SSF54747">
    <property type="entry name" value="Ribosomal L11/L12e N-terminal domain"/>
    <property type="match status" value="1"/>
</dbReference>
<name>A0AA40I5V1_CNENI</name>
<reference evidence="6" key="1">
    <citation type="submission" date="2023-06" db="EMBL/GenBank/DDBJ databases">
        <title>Reference genome for the Northern bat (Eptesicus nilssonii), a most northern bat species.</title>
        <authorList>
            <person name="Laine V.N."/>
            <person name="Pulliainen A.T."/>
            <person name="Lilley T.M."/>
        </authorList>
    </citation>
    <scope>NUCLEOTIDE SEQUENCE</scope>
    <source>
        <strain evidence="6">BLF_Eptnil</strain>
        <tissue evidence="6">Kidney</tissue>
    </source>
</reference>
<organism evidence="6 7">
    <name type="scientific">Cnephaeus nilssonii</name>
    <name type="common">Northern bat</name>
    <name type="synonym">Eptesicus nilssonii</name>
    <dbReference type="NCBI Taxonomy" id="3371016"/>
    <lineage>
        <taxon>Eukaryota</taxon>
        <taxon>Metazoa</taxon>
        <taxon>Chordata</taxon>
        <taxon>Craniata</taxon>
        <taxon>Vertebrata</taxon>
        <taxon>Euteleostomi</taxon>
        <taxon>Mammalia</taxon>
        <taxon>Eutheria</taxon>
        <taxon>Laurasiatheria</taxon>
        <taxon>Chiroptera</taxon>
        <taxon>Yangochiroptera</taxon>
        <taxon>Vespertilionidae</taxon>
        <taxon>Cnephaeus</taxon>
    </lineage>
</organism>
<feature type="domain" description="Large ribosomal subunit protein uL11 N-terminal" evidence="5">
    <location>
        <begin position="707"/>
        <end position="743"/>
    </location>
</feature>
<dbReference type="GO" id="GO:0006412">
    <property type="term" value="P:translation"/>
    <property type="evidence" value="ECO:0007669"/>
    <property type="project" value="InterPro"/>
</dbReference>
<dbReference type="InterPro" id="IPR038582">
    <property type="entry name" value="Ribosomal_eS31_euk-type_sf"/>
</dbReference>
<accession>A0AA40I5V1</accession>
<dbReference type="InterPro" id="IPR000911">
    <property type="entry name" value="Ribosomal_uL11"/>
</dbReference>
<dbReference type="Pfam" id="PF03946">
    <property type="entry name" value="Ribosomal_L11_N"/>
    <property type="match status" value="1"/>
</dbReference>
<protein>
    <recommendedName>
        <fullName evidence="5">Large ribosomal subunit protein uL11 N-terminal domain-containing protein</fullName>
    </recommendedName>
</protein>
<evidence type="ECO:0000256" key="1">
    <source>
        <dbReference type="ARBA" id="ARBA00010537"/>
    </source>
</evidence>
<evidence type="ECO:0000256" key="4">
    <source>
        <dbReference type="SAM" id="MobiDB-lite"/>
    </source>
</evidence>
<dbReference type="EMBL" id="JAULJE010000005">
    <property type="protein sequence ID" value="KAK1343539.1"/>
    <property type="molecule type" value="Genomic_DNA"/>
</dbReference>
<evidence type="ECO:0000313" key="7">
    <source>
        <dbReference type="Proteomes" id="UP001177744"/>
    </source>
</evidence>
<dbReference type="AlphaFoldDB" id="A0AA40I5V1"/>
<comment type="similarity">
    <text evidence="1">Belongs to the universal ribosomal protein uL11 family.</text>
</comment>
<comment type="caution">
    <text evidence="6">The sequence shown here is derived from an EMBL/GenBank/DDBJ whole genome shotgun (WGS) entry which is preliminary data.</text>
</comment>
<dbReference type="Gene3D" id="6.20.50.150">
    <property type="match status" value="1"/>
</dbReference>
<keyword evidence="7" id="KW-1185">Reference proteome</keyword>
<dbReference type="PANTHER" id="PTHR11661:SF2">
    <property type="entry name" value="LARGE RIBOSOMAL SUBUNIT PROTEIN UL11"/>
    <property type="match status" value="1"/>
</dbReference>
<evidence type="ECO:0000259" key="5">
    <source>
        <dbReference type="Pfam" id="PF03946"/>
    </source>
</evidence>
<dbReference type="PANTHER" id="PTHR11661">
    <property type="entry name" value="60S RIBOSOMAL PROTEIN L12"/>
    <property type="match status" value="1"/>
</dbReference>
<evidence type="ECO:0000256" key="2">
    <source>
        <dbReference type="ARBA" id="ARBA00022980"/>
    </source>
</evidence>
<evidence type="ECO:0000313" key="6">
    <source>
        <dbReference type="EMBL" id="KAK1343539.1"/>
    </source>
</evidence>
<dbReference type="GO" id="GO:0022625">
    <property type="term" value="C:cytosolic large ribosomal subunit"/>
    <property type="evidence" value="ECO:0007669"/>
    <property type="project" value="TreeGrafter"/>
</dbReference>
<feature type="region of interest" description="Disordered" evidence="4">
    <location>
        <begin position="403"/>
        <end position="422"/>
    </location>
</feature>
<dbReference type="Proteomes" id="UP001177744">
    <property type="component" value="Unassembled WGS sequence"/>
</dbReference>
<dbReference type="Gene3D" id="3.30.1550.10">
    <property type="entry name" value="Ribosomal protein L11/L12, N-terminal domain"/>
    <property type="match status" value="1"/>
</dbReference>
<dbReference type="InterPro" id="IPR036796">
    <property type="entry name" value="Ribosomal_uL11_N_sf"/>
</dbReference>
<dbReference type="InterPro" id="IPR020784">
    <property type="entry name" value="Ribosomal_uL11_N"/>
</dbReference>
<keyword evidence="3" id="KW-0687">Ribonucleoprotein</keyword>
<gene>
    <name evidence="6" type="ORF">QTO34_016319</name>
</gene>
<evidence type="ECO:0000256" key="3">
    <source>
        <dbReference type="ARBA" id="ARBA00023274"/>
    </source>
</evidence>
<proteinExistence type="inferred from homology"/>
<dbReference type="GO" id="GO:0070180">
    <property type="term" value="F:large ribosomal subunit rRNA binding"/>
    <property type="evidence" value="ECO:0007669"/>
    <property type="project" value="TreeGrafter"/>
</dbReference>
<keyword evidence="2" id="KW-0689">Ribosomal protein</keyword>